<dbReference type="RefSeq" id="WP_376813230.1">
    <property type="nucleotide sequence ID" value="NZ_JBHSDY010000006.1"/>
</dbReference>
<name>A0ABV8S0J7_9BURK</name>
<dbReference type="Gene3D" id="3.90.180.10">
    <property type="entry name" value="Medium-chain alcohol dehydrogenases, catalytic domain"/>
    <property type="match status" value="1"/>
</dbReference>
<dbReference type="Proteomes" id="UP001595756">
    <property type="component" value="Unassembled WGS sequence"/>
</dbReference>
<dbReference type="Pfam" id="PF13602">
    <property type="entry name" value="ADH_zinc_N_2"/>
    <property type="match status" value="1"/>
</dbReference>
<dbReference type="SMART" id="SM00829">
    <property type="entry name" value="PKS_ER"/>
    <property type="match status" value="1"/>
</dbReference>
<feature type="domain" description="Enoyl reductase (ER)" evidence="1">
    <location>
        <begin position="13"/>
        <end position="302"/>
    </location>
</feature>
<dbReference type="CDD" id="cd05289">
    <property type="entry name" value="MDR_like_2"/>
    <property type="match status" value="1"/>
</dbReference>
<dbReference type="GO" id="GO:0016491">
    <property type="term" value="F:oxidoreductase activity"/>
    <property type="evidence" value="ECO:0007669"/>
    <property type="project" value="UniProtKB-KW"/>
</dbReference>
<organism evidence="2 3">
    <name type="scientific">Castellaniella hirudinis</name>
    <dbReference type="NCBI Taxonomy" id="1144617"/>
    <lineage>
        <taxon>Bacteria</taxon>
        <taxon>Pseudomonadati</taxon>
        <taxon>Pseudomonadota</taxon>
        <taxon>Betaproteobacteria</taxon>
        <taxon>Burkholderiales</taxon>
        <taxon>Alcaligenaceae</taxon>
        <taxon>Castellaniella</taxon>
    </lineage>
</organism>
<dbReference type="Gene3D" id="3.40.50.720">
    <property type="entry name" value="NAD(P)-binding Rossmann-like Domain"/>
    <property type="match status" value="1"/>
</dbReference>
<gene>
    <name evidence="2" type="ORF">ACFO0J_11575</name>
</gene>
<dbReference type="EMBL" id="JBHSDY010000006">
    <property type="protein sequence ID" value="MFC4298682.1"/>
    <property type="molecule type" value="Genomic_DNA"/>
</dbReference>
<dbReference type="EC" id="1.-.-.-" evidence="2"/>
<evidence type="ECO:0000259" key="1">
    <source>
        <dbReference type="SMART" id="SM00829"/>
    </source>
</evidence>
<dbReference type="Pfam" id="PF08240">
    <property type="entry name" value="ADH_N"/>
    <property type="match status" value="1"/>
</dbReference>
<keyword evidence="3" id="KW-1185">Reference proteome</keyword>
<dbReference type="InterPro" id="IPR011032">
    <property type="entry name" value="GroES-like_sf"/>
</dbReference>
<proteinExistence type="predicted"/>
<protein>
    <submittedName>
        <fullName evidence="2">NADP-dependent oxidoreductase</fullName>
        <ecNumber evidence="2">1.-.-.-</ecNumber>
    </submittedName>
</protein>
<comment type="caution">
    <text evidence="2">The sequence shown here is derived from an EMBL/GenBank/DDBJ whole genome shotgun (WGS) entry which is preliminary data.</text>
</comment>
<dbReference type="PANTHER" id="PTHR11695">
    <property type="entry name" value="ALCOHOL DEHYDROGENASE RELATED"/>
    <property type="match status" value="1"/>
</dbReference>
<dbReference type="SUPFAM" id="SSF50129">
    <property type="entry name" value="GroES-like"/>
    <property type="match status" value="1"/>
</dbReference>
<dbReference type="SUPFAM" id="SSF51735">
    <property type="entry name" value="NAD(P)-binding Rossmann-fold domains"/>
    <property type="match status" value="1"/>
</dbReference>
<dbReference type="InterPro" id="IPR036291">
    <property type="entry name" value="NAD(P)-bd_dom_sf"/>
</dbReference>
<dbReference type="InterPro" id="IPR050700">
    <property type="entry name" value="YIM1/Zinc_Alcohol_DH_Fams"/>
</dbReference>
<sequence>MKAALLKAFGGAGLITVGEIGSRDLGPSDAFVRVEAAGANPLDLKIIAGYMQQVFPVEFPYVPGTDFSGVVDAVGAEVTNVRPGDRVFGRTAPSAGGAFGRNVMIEASDLCVLPAGMGFEQAAALPTAFGTARQGLFDVGHLQRGQRVLIHAAAGGVGSMAVQQAHHAGAHVIATASAGNIELAKSLGADEVIDYRTEDFTQVRDIDLVLDTIGGETLEKSWSVLRPGGRIASLVEFGIKPRGEQAGEFVFFASATPYLPEAVRQFQAGHLQVITDSIFPLDEARSALEKLATGHARGKVLVRLSNDANPTNDHQAI</sequence>
<dbReference type="InterPro" id="IPR020843">
    <property type="entry name" value="ER"/>
</dbReference>
<accession>A0ABV8S0J7</accession>
<dbReference type="InterPro" id="IPR013154">
    <property type="entry name" value="ADH-like_N"/>
</dbReference>
<reference evidence="3" key="1">
    <citation type="journal article" date="2019" name="Int. J. Syst. Evol. Microbiol.">
        <title>The Global Catalogue of Microorganisms (GCM) 10K type strain sequencing project: providing services to taxonomists for standard genome sequencing and annotation.</title>
        <authorList>
            <consortium name="The Broad Institute Genomics Platform"/>
            <consortium name="The Broad Institute Genome Sequencing Center for Infectious Disease"/>
            <person name="Wu L."/>
            <person name="Ma J."/>
        </authorList>
    </citation>
    <scope>NUCLEOTIDE SEQUENCE [LARGE SCALE GENOMIC DNA]</scope>
    <source>
        <strain evidence="3">CGMCC 1.19029</strain>
    </source>
</reference>
<dbReference type="PANTHER" id="PTHR11695:SF294">
    <property type="entry name" value="RETICULON-4-INTERACTING PROTEIN 1, MITOCHONDRIAL"/>
    <property type="match status" value="1"/>
</dbReference>
<evidence type="ECO:0000313" key="3">
    <source>
        <dbReference type="Proteomes" id="UP001595756"/>
    </source>
</evidence>
<evidence type="ECO:0000313" key="2">
    <source>
        <dbReference type="EMBL" id="MFC4298682.1"/>
    </source>
</evidence>
<keyword evidence="2" id="KW-0560">Oxidoreductase</keyword>